<dbReference type="Pfam" id="PF02635">
    <property type="entry name" value="DsrE"/>
    <property type="match status" value="1"/>
</dbReference>
<gene>
    <name evidence="1" type="ORF">BCF55_1626</name>
</gene>
<dbReference type="InterPro" id="IPR027396">
    <property type="entry name" value="DsrEFH-like"/>
</dbReference>
<dbReference type="InterPro" id="IPR003787">
    <property type="entry name" value="Sulphur_relay_DsrE/F-like"/>
</dbReference>
<evidence type="ECO:0000313" key="1">
    <source>
        <dbReference type="EMBL" id="RLJ71327.1"/>
    </source>
</evidence>
<accession>A0A497XQR5</accession>
<dbReference type="PANTHER" id="PTHR37691">
    <property type="entry name" value="BLR3518 PROTEIN"/>
    <property type="match status" value="1"/>
</dbReference>
<name>A0A497XQR5_9AQUI</name>
<dbReference type="RefSeq" id="WP_170144773.1">
    <property type="nucleotide sequence ID" value="NZ_RCCJ01000001.1"/>
</dbReference>
<keyword evidence="2" id="KW-1185">Reference proteome</keyword>
<dbReference type="PANTHER" id="PTHR37691:SF1">
    <property type="entry name" value="BLR3518 PROTEIN"/>
    <property type="match status" value="1"/>
</dbReference>
<sequence length="140" mass="16330">MRRRDLLLGTAGVLTLLTPLRASSNEEIKLLFPVTFRDRKRWKKVFLRIRGAINLWEARADIEVVAYDEGITFLDRFENGEFEERIENLMLHGVEFKACKVAMNMFNVSEEALFDGVEVVRSGFEYHVLKVKEGYIPIYL</sequence>
<reference evidence="1 2" key="1">
    <citation type="submission" date="2018-10" db="EMBL/GenBank/DDBJ databases">
        <title>Genomic Encyclopedia of Archaeal and Bacterial Type Strains, Phase II (KMG-II): from individual species to whole genera.</title>
        <authorList>
            <person name="Goeker M."/>
        </authorList>
    </citation>
    <scope>NUCLEOTIDE SEQUENCE [LARGE SCALE GENOMIC DNA]</scope>
    <source>
        <strain evidence="1 2">DSM 16510</strain>
    </source>
</reference>
<organism evidence="1 2">
    <name type="scientific">Hydrogenivirga caldilitoris</name>
    <dbReference type="NCBI Taxonomy" id="246264"/>
    <lineage>
        <taxon>Bacteria</taxon>
        <taxon>Pseudomonadati</taxon>
        <taxon>Aquificota</taxon>
        <taxon>Aquificia</taxon>
        <taxon>Aquificales</taxon>
        <taxon>Aquificaceae</taxon>
        <taxon>Hydrogenivirga</taxon>
    </lineage>
</organism>
<dbReference type="Proteomes" id="UP000267841">
    <property type="component" value="Unassembled WGS sequence"/>
</dbReference>
<dbReference type="EMBL" id="RCCJ01000001">
    <property type="protein sequence ID" value="RLJ71327.1"/>
    <property type="molecule type" value="Genomic_DNA"/>
</dbReference>
<comment type="caution">
    <text evidence="1">The sequence shown here is derived from an EMBL/GenBank/DDBJ whole genome shotgun (WGS) entry which is preliminary data.</text>
</comment>
<proteinExistence type="predicted"/>
<evidence type="ECO:0000313" key="2">
    <source>
        <dbReference type="Proteomes" id="UP000267841"/>
    </source>
</evidence>
<protein>
    <submittedName>
        <fullName evidence="1">Intracellular sulfur oxidation DsrE/DsrF family protein</fullName>
    </submittedName>
</protein>
<dbReference type="SUPFAM" id="SSF75169">
    <property type="entry name" value="DsrEFH-like"/>
    <property type="match status" value="1"/>
</dbReference>
<dbReference type="AlphaFoldDB" id="A0A497XQR5"/>
<dbReference type="Gene3D" id="3.40.1260.10">
    <property type="entry name" value="DsrEFH-like"/>
    <property type="match status" value="1"/>
</dbReference>